<comment type="caution">
    <text evidence="2">The sequence shown here is derived from an EMBL/GenBank/DDBJ whole genome shotgun (WGS) entry which is preliminary data.</text>
</comment>
<organism evidence="2 3">
    <name type="scientific">Ilex paraguariensis</name>
    <name type="common">yerba mate</name>
    <dbReference type="NCBI Taxonomy" id="185542"/>
    <lineage>
        <taxon>Eukaryota</taxon>
        <taxon>Viridiplantae</taxon>
        <taxon>Streptophyta</taxon>
        <taxon>Embryophyta</taxon>
        <taxon>Tracheophyta</taxon>
        <taxon>Spermatophyta</taxon>
        <taxon>Magnoliopsida</taxon>
        <taxon>eudicotyledons</taxon>
        <taxon>Gunneridae</taxon>
        <taxon>Pentapetalae</taxon>
        <taxon>asterids</taxon>
        <taxon>campanulids</taxon>
        <taxon>Aquifoliales</taxon>
        <taxon>Aquifoliaceae</taxon>
        <taxon>Ilex</taxon>
    </lineage>
</organism>
<evidence type="ECO:0000313" key="2">
    <source>
        <dbReference type="EMBL" id="CAK9156657.1"/>
    </source>
</evidence>
<dbReference type="Proteomes" id="UP001642360">
    <property type="component" value="Unassembled WGS sequence"/>
</dbReference>
<accession>A0ABC8SPT1</accession>
<gene>
    <name evidence="2" type="ORF">ILEXP_LOCUS25203</name>
</gene>
<feature type="compositionally biased region" description="Polar residues" evidence="1">
    <location>
        <begin position="44"/>
        <end position="53"/>
    </location>
</feature>
<name>A0ABC8SPT1_9AQUA</name>
<sequence>MLLPPHMDKIPADVVSSNLSSHLPKPTVTIPAQVTVPNEKPKRISNSYTTSTVHSRHSRPLSTPKKSTARVCVRVLLSS</sequence>
<dbReference type="EMBL" id="CAUOFW020002892">
    <property type="protein sequence ID" value="CAK9156657.1"/>
    <property type="molecule type" value="Genomic_DNA"/>
</dbReference>
<feature type="non-terminal residue" evidence="2">
    <location>
        <position position="79"/>
    </location>
</feature>
<evidence type="ECO:0000256" key="1">
    <source>
        <dbReference type="SAM" id="MobiDB-lite"/>
    </source>
</evidence>
<dbReference type="AlphaFoldDB" id="A0ABC8SPT1"/>
<proteinExistence type="predicted"/>
<keyword evidence="3" id="KW-1185">Reference proteome</keyword>
<protein>
    <submittedName>
        <fullName evidence="2">Uncharacterized protein</fullName>
    </submittedName>
</protein>
<evidence type="ECO:0000313" key="3">
    <source>
        <dbReference type="Proteomes" id="UP001642360"/>
    </source>
</evidence>
<feature type="region of interest" description="Disordered" evidence="1">
    <location>
        <begin position="18"/>
        <end position="67"/>
    </location>
</feature>
<reference evidence="2 3" key="1">
    <citation type="submission" date="2024-02" db="EMBL/GenBank/DDBJ databases">
        <authorList>
            <person name="Vignale AGUSTIN F."/>
            <person name="Sosa J E."/>
            <person name="Modenutti C."/>
        </authorList>
    </citation>
    <scope>NUCLEOTIDE SEQUENCE [LARGE SCALE GENOMIC DNA]</scope>
</reference>